<keyword evidence="12 19" id="KW-0675">Receptor</keyword>
<dbReference type="PANTHER" id="PTHR32552:SF89">
    <property type="entry name" value="CATECHOLATE SIDEROPHORE RECEPTOR FIU"/>
    <property type="match status" value="1"/>
</dbReference>
<dbReference type="InterPro" id="IPR037066">
    <property type="entry name" value="Plug_dom_sf"/>
</dbReference>
<keyword evidence="6 14" id="KW-0812">Transmembrane</keyword>
<feature type="signal peptide" evidence="16">
    <location>
        <begin position="1"/>
        <end position="28"/>
    </location>
</feature>
<evidence type="ECO:0000256" key="16">
    <source>
        <dbReference type="SAM" id="SignalP"/>
    </source>
</evidence>
<dbReference type="EMBL" id="SGSU01000001">
    <property type="protein sequence ID" value="RZG69814.1"/>
    <property type="molecule type" value="Genomic_DNA"/>
</dbReference>
<keyword evidence="8" id="KW-0408">Iron</keyword>
<feature type="domain" description="TonB-dependent receptor-like beta-barrel" evidence="17">
    <location>
        <begin position="283"/>
        <end position="735"/>
    </location>
</feature>
<evidence type="ECO:0000313" key="20">
    <source>
        <dbReference type="Proteomes" id="UP000293483"/>
    </source>
</evidence>
<evidence type="ECO:0000259" key="18">
    <source>
        <dbReference type="Pfam" id="PF07715"/>
    </source>
</evidence>
<evidence type="ECO:0000256" key="11">
    <source>
        <dbReference type="ARBA" id="ARBA00023136"/>
    </source>
</evidence>
<accession>A0A4Q7B0U7</accession>
<comment type="subcellular location">
    <subcellularLocation>
        <location evidence="1 14">Cell outer membrane</location>
        <topology evidence="1 14">Multi-pass membrane protein</topology>
    </subcellularLocation>
</comment>
<keyword evidence="9" id="KW-0406">Ion transport</keyword>
<dbReference type="GO" id="GO:0038023">
    <property type="term" value="F:signaling receptor activity"/>
    <property type="evidence" value="ECO:0007669"/>
    <property type="project" value="InterPro"/>
</dbReference>
<dbReference type="PANTHER" id="PTHR32552">
    <property type="entry name" value="FERRICHROME IRON RECEPTOR-RELATED"/>
    <property type="match status" value="1"/>
</dbReference>
<keyword evidence="4 14" id="KW-1134">Transmembrane beta strand</keyword>
<evidence type="ECO:0000313" key="19">
    <source>
        <dbReference type="EMBL" id="RZG69814.1"/>
    </source>
</evidence>
<dbReference type="GO" id="GO:0009279">
    <property type="term" value="C:cell outer membrane"/>
    <property type="evidence" value="ECO:0007669"/>
    <property type="project" value="UniProtKB-SubCell"/>
</dbReference>
<dbReference type="Proteomes" id="UP000293483">
    <property type="component" value="Unassembled WGS sequence"/>
</dbReference>
<evidence type="ECO:0000256" key="9">
    <source>
        <dbReference type="ARBA" id="ARBA00023065"/>
    </source>
</evidence>
<evidence type="ECO:0000256" key="10">
    <source>
        <dbReference type="ARBA" id="ARBA00023077"/>
    </source>
</evidence>
<dbReference type="RefSeq" id="WP_130143702.1">
    <property type="nucleotide sequence ID" value="NZ_SGSU01000001.1"/>
</dbReference>
<evidence type="ECO:0000256" key="1">
    <source>
        <dbReference type="ARBA" id="ARBA00004571"/>
    </source>
</evidence>
<proteinExistence type="inferred from homology"/>
<dbReference type="STRING" id="202951.GCA_001485025_00951"/>
<dbReference type="InterPro" id="IPR036942">
    <property type="entry name" value="Beta-barrel_TonB_sf"/>
</dbReference>
<dbReference type="InterPro" id="IPR000531">
    <property type="entry name" value="Beta-barrel_TonB"/>
</dbReference>
<dbReference type="InterPro" id="IPR039426">
    <property type="entry name" value="TonB-dep_rcpt-like"/>
</dbReference>
<dbReference type="PROSITE" id="PS52016">
    <property type="entry name" value="TONB_DEPENDENT_REC_3"/>
    <property type="match status" value="1"/>
</dbReference>
<evidence type="ECO:0000256" key="8">
    <source>
        <dbReference type="ARBA" id="ARBA00023004"/>
    </source>
</evidence>
<keyword evidence="3 14" id="KW-0813">Transport</keyword>
<dbReference type="SUPFAM" id="SSF56935">
    <property type="entry name" value="Porins"/>
    <property type="match status" value="1"/>
</dbReference>
<protein>
    <submittedName>
        <fullName evidence="19">Catecholate siderophore receptor Fiu</fullName>
    </submittedName>
</protein>
<evidence type="ECO:0000256" key="4">
    <source>
        <dbReference type="ARBA" id="ARBA00022452"/>
    </source>
</evidence>
<evidence type="ECO:0000256" key="15">
    <source>
        <dbReference type="RuleBase" id="RU003357"/>
    </source>
</evidence>
<evidence type="ECO:0000256" key="12">
    <source>
        <dbReference type="ARBA" id="ARBA00023170"/>
    </source>
</evidence>
<reference evidence="19 20" key="1">
    <citation type="submission" date="2019-02" db="EMBL/GenBank/DDBJ databases">
        <title>The Batch Genome Submission of Acinetobacter spp. strains.</title>
        <authorList>
            <person name="Qin J."/>
            <person name="Hu Y."/>
            <person name="Ye H."/>
            <person name="Wei L."/>
            <person name="Feng Y."/>
            <person name="Zong Z."/>
        </authorList>
    </citation>
    <scope>NUCLEOTIDE SEQUENCE [LARGE SCALE GENOMIC DNA]</scope>
    <source>
        <strain evidence="19 20">WCHABo060081</strain>
    </source>
</reference>
<dbReference type="InterPro" id="IPR010105">
    <property type="entry name" value="TonB_sidphr_rcpt"/>
</dbReference>
<keyword evidence="13 14" id="KW-0998">Cell outer membrane</keyword>
<keyword evidence="10 15" id="KW-0798">TonB box</keyword>
<evidence type="ECO:0000256" key="14">
    <source>
        <dbReference type="PROSITE-ProRule" id="PRU01360"/>
    </source>
</evidence>
<evidence type="ECO:0000256" key="3">
    <source>
        <dbReference type="ARBA" id="ARBA00022448"/>
    </source>
</evidence>
<evidence type="ECO:0000256" key="5">
    <source>
        <dbReference type="ARBA" id="ARBA00022496"/>
    </source>
</evidence>
<dbReference type="Pfam" id="PF07715">
    <property type="entry name" value="Plug"/>
    <property type="match status" value="1"/>
</dbReference>
<comment type="caution">
    <text evidence="19">The sequence shown here is derived from an EMBL/GenBank/DDBJ whole genome shotgun (WGS) entry which is preliminary data.</text>
</comment>
<dbReference type="NCBIfam" id="NF007349">
    <property type="entry name" value="PRK09840.1"/>
    <property type="match status" value="1"/>
</dbReference>
<sequence>MAQIKSRKHSKTVSLVALAATLPLTAHAADSEQQSTRLPTIQVEAAAENAYKKDTLSSAKFTQPVLNTTQTVAIIPEKVLKEQNATTLTEALRNVPGVGTFSLGENGRMNTGDAVTMRGFDTANSIFIDGVRDLGNVTRDMFNYEQIEVFKGPAGTDNGRTAASGSINLSTKHAKLEDSNSATLGFGSDDYYRATVDLNKKINETTAIRLNAMGENSDGIGRDGVENKKWAIASSLGFGLGTDLRVFLDYLHTEQDNKLDGGIPTVGLPGFDANKSTNAAIKSLANYLNSHKVDTSNYYGAPEDFDDVSADMATARIEYDISEKTKLANTARWGKTEHQYLSTFSGNAYTTTNPANPNDASAMRVSGSANNGDTENEIITNQTSLVTSFNMGRLKHDVSTGVEFTREEMKTRGWTATVTGTNSLYSPQGTVHTALVRNTNGNGDSEGQMDTYSIFAFDTIAISPKFSVNGGIRLDRYKLDSDSFVNTAASGQPAKYEAVNLKDDGNLFNWKVGALYKPTPNGSLYANYAVQQQAPGTITGGDGIGNANVFAPSGSASSNNNLELDPQEINTVEVGAKWEFFDSRLLLTGALFQTELTNELEKDGELYYQTGEKTVKGVELGVIGSLNDHWQVTAGYTHQKTDIKNVTQAASSQLVSADGSSNMPFTPSDAFTMWTTYSMDKWSIGSGARYNGEMTKSKDGNTVGPSVIPDYWVFDSMIGYQATPNVGIQLNINNLFDEDYISSINRGGLRYIAGAERNYRLTFNFKF</sequence>
<dbReference type="NCBIfam" id="TIGR01783">
    <property type="entry name" value="TonB-siderophor"/>
    <property type="match status" value="1"/>
</dbReference>
<evidence type="ECO:0000256" key="2">
    <source>
        <dbReference type="ARBA" id="ARBA00009810"/>
    </source>
</evidence>
<evidence type="ECO:0000256" key="7">
    <source>
        <dbReference type="ARBA" id="ARBA00022729"/>
    </source>
</evidence>
<dbReference type="InterPro" id="IPR012910">
    <property type="entry name" value="Plug_dom"/>
</dbReference>
<dbReference type="Gene3D" id="2.40.170.20">
    <property type="entry name" value="TonB-dependent receptor, beta-barrel domain"/>
    <property type="match status" value="1"/>
</dbReference>
<feature type="chain" id="PRO_5020392811" evidence="16">
    <location>
        <begin position="29"/>
        <end position="767"/>
    </location>
</feature>
<dbReference type="AlphaFoldDB" id="A0A4Q7B0U7"/>
<dbReference type="Pfam" id="PF00593">
    <property type="entry name" value="TonB_dep_Rec_b-barrel"/>
    <property type="match status" value="1"/>
</dbReference>
<dbReference type="GO" id="GO:0015891">
    <property type="term" value="P:siderophore transport"/>
    <property type="evidence" value="ECO:0007669"/>
    <property type="project" value="InterPro"/>
</dbReference>
<evidence type="ECO:0000259" key="17">
    <source>
        <dbReference type="Pfam" id="PF00593"/>
    </source>
</evidence>
<evidence type="ECO:0000256" key="13">
    <source>
        <dbReference type="ARBA" id="ARBA00023237"/>
    </source>
</evidence>
<organism evidence="19 20">
    <name type="scientific">Acinetobacter bouvetii</name>
    <dbReference type="NCBI Taxonomy" id="202951"/>
    <lineage>
        <taxon>Bacteria</taxon>
        <taxon>Pseudomonadati</taxon>
        <taxon>Pseudomonadota</taxon>
        <taxon>Gammaproteobacteria</taxon>
        <taxon>Moraxellales</taxon>
        <taxon>Moraxellaceae</taxon>
        <taxon>Acinetobacter</taxon>
    </lineage>
</organism>
<name>A0A4Q7B0U7_9GAMM</name>
<feature type="domain" description="TonB-dependent receptor plug" evidence="18">
    <location>
        <begin position="65"/>
        <end position="165"/>
    </location>
</feature>
<keyword evidence="11 14" id="KW-0472">Membrane</keyword>
<dbReference type="GO" id="GO:0015344">
    <property type="term" value="F:siderophore uptake transmembrane transporter activity"/>
    <property type="evidence" value="ECO:0007669"/>
    <property type="project" value="TreeGrafter"/>
</dbReference>
<evidence type="ECO:0000256" key="6">
    <source>
        <dbReference type="ARBA" id="ARBA00022692"/>
    </source>
</evidence>
<keyword evidence="5" id="KW-0410">Iron transport</keyword>
<dbReference type="CDD" id="cd01347">
    <property type="entry name" value="ligand_gated_channel"/>
    <property type="match status" value="1"/>
</dbReference>
<gene>
    <name evidence="19" type="ORF">EXE25_00560</name>
</gene>
<dbReference type="Gene3D" id="2.170.130.10">
    <property type="entry name" value="TonB-dependent receptor, plug domain"/>
    <property type="match status" value="1"/>
</dbReference>
<keyword evidence="7 16" id="KW-0732">Signal</keyword>
<comment type="similarity">
    <text evidence="2 14 15">Belongs to the TonB-dependent receptor family.</text>
</comment>